<dbReference type="InterPro" id="IPR002187">
    <property type="entry name" value="N-reg_PII"/>
</dbReference>
<dbReference type="GO" id="GO:0006808">
    <property type="term" value="P:regulation of nitrogen utilization"/>
    <property type="evidence" value="ECO:0007669"/>
    <property type="project" value="InterPro"/>
</dbReference>
<dbReference type="GO" id="GO:0030234">
    <property type="term" value="F:enzyme regulator activity"/>
    <property type="evidence" value="ECO:0007669"/>
    <property type="project" value="InterPro"/>
</dbReference>
<accession>K6YNN3</accession>
<evidence type="ECO:0000313" key="1">
    <source>
        <dbReference type="EMBL" id="GAC34289.1"/>
    </source>
</evidence>
<name>K6YNN3_9ALTE</name>
<protein>
    <submittedName>
        <fullName evidence="1">Nitrogen regulatory protein P-II</fullName>
    </submittedName>
</protein>
<dbReference type="PRINTS" id="PR00340">
    <property type="entry name" value="PIIGLNB"/>
</dbReference>
<dbReference type="AlphaFoldDB" id="K6YNN3"/>
<keyword evidence="2" id="KW-1185">Reference proteome</keyword>
<dbReference type="RefSeq" id="WP_007106055.1">
    <property type="nucleotide sequence ID" value="NZ_BAER01000101.1"/>
</dbReference>
<sequence>MNQSKKNNSEKVLKQIKAFIHHVRSAAVVEALSDAGYKNITLIDVKGTLRALSEDEQNYSTEAGMIISEVRISLVCEDIQVDEITTIIRKAGRIGPNVSGWVYVSPIDQALPIGG</sequence>
<evidence type="ECO:0000313" key="2">
    <source>
        <dbReference type="Proteomes" id="UP000006322"/>
    </source>
</evidence>
<dbReference type="InterPro" id="IPR011322">
    <property type="entry name" value="N-reg_PII-like_a/b"/>
</dbReference>
<dbReference type="OrthoDB" id="8480258at2"/>
<gene>
    <name evidence="1" type="ORF">GPLA_3400</name>
</gene>
<dbReference type="STRING" id="1129793.GPLA_3400"/>
<dbReference type="EMBL" id="BAER01000101">
    <property type="protein sequence ID" value="GAC34289.1"/>
    <property type="molecule type" value="Genomic_DNA"/>
</dbReference>
<proteinExistence type="predicted"/>
<dbReference type="InterPro" id="IPR015867">
    <property type="entry name" value="N-reg_PII/ATP_PRibTrfase_C"/>
</dbReference>
<dbReference type="Pfam" id="PF00543">
    <property type="entry name" value="P-II"/>
    <property type="match status" value="1"/>
</dbReference>
<dbReference type="SMART" id="SM00938">
    <property type="entry name" value="P-II"/>
    <property type="match status" value="1"/>
</dbReference>
<dbReference type="Gene3D" id="3.30.70.120">
    <property type="match status" value="1"/>
</dbReference>
<organism evidence="1 2">
    <name type="scientific">Paraglaciecola polaris LMG 21857</name>
    <dbReference type="NCBI Taxonomy" id="1129793"/>
    <lineage>
        <taxon>Bacteria</taxon>
        <taxon>Pseudomonadati</taxon>
        <taxon>Pseudomonadota</taxon>
        <taxon>Gammaproteobacteria</taxon>
        <taxon>Alteromonadales</taxon>
        <taxon>Alteromonadaceae</taxon>
        <taxon>Paraglaciecola</taxon>
    </lineage>
</organism>
<comment type="caution">
    <text evidence="1">The sequence shown here is derived from an EMBL/GenBank/DDBJ whole genome shotgun (WGS) entry which is preliminary data.</text>
</comment>
<reference evidence="2" key="1">
    <citation type="journal article" date="2014" name="Environ. Microbiol.">
        <title>Comparative genomics of the marine bacterial genus Glaciecola reveals the high degree of genomic diversity and genomic characteristic for cold adaptation.</title>
        <authorList>
            <person name="Qin Q.L."/>
            <person name="Xie B.B."/>
            <person name="Yu Y."/>
            <person name="Shu Y.L."/>
            <person name="Rong J.C."/>
            <person name="Zhang Y.J."/>
            <person name="Zhao D.L."/>
            <person name="Chen X.L."/>
            <person name="Zhang X.Y."/>
            <person name="Chen B."/>
            <person name="Zhou B.C."/>
            <person name="Zhang Y.Z."/>
        </authorList>
    </citation>
    <scope>NUCLEOTIDE SEQUENCE [LARGE SCALE GENOMIC DNA]</scope>
    <source>
        <strain evidence="2">LMG 21857</strain>
    </source>
</reference>
<dbReference type="PROSITE" id="PS51343">
    <property type="entry name" value="PII_GLNB_DOM"/>
    <property type="match status" value="1"/>
</dbReference>
<dbReference type="Proteomes" id="UP000006322">
    <property type="component" value="Unassembled WGS sequence"/>
</dbReference>
<dbReference type="SUPFAM" id="SSF54913">
    <property type="entry name" value="GlnB-like"/>
    <property type="match status" value="1"/>
</dbReference>